<evidence type="ECO:0000313" key="3">
    <source>
        <dbReference type="Proteomes" id="UP001497382"/>
    </source>
</evidence>
<dbReference type="Proteomes" id="UP001497382">
    <property type="component" value="Unassembled WGS sequence"/>
</dbReference>
<name>A0AAV2BWC4_9ARAC</name>
<feature type="transmembrane region" description="Helical" evidence="1">
    <location>
        <begin position="21"/>
        <end position="39"/>
    </location>
</feature>
<comment type="caution">
    <text evidence="2">The sequence shown here is derived from an EMBL/GenBank/DDBJ whole genome shotgun (WGS) entry which is preliminary data.</text>
</comment>
<protein>
    <submittedName>
        <fullName evidence="2">Uncharacterized protein</fullName>
    </submittedName>
</protein>
<reference evidence="2 3" key="1">
    <citation type="submission" date="2024-04" db="EMBL/GenBank/DDBJ databases">
        <authorList>
            <person name="Rising A."/>
            <person name="Reimegard J."/>
            <person name="Sonavane S."/>
            <person name="Akerstrom W."/>
            <person name="Nylinder S."/>
            <person name="Hedman E."/>
            <person name="Kallberg Y."/>
        </authorList>
    </citation>
    <scope>NUCLEOTIDE SEQUENCE [LARGE SCALE GENOMIC DNA]</scope>
</reference>
<dbReference type="EMBL" id="CAXIEN010000541">
    <property type="protein sequence ID" value="CAL1300215.1"/>
    <property type="molecule type" value="Genomic_DNA"/>
</dbReference>
<evidence type="ECO:0000313" key="2">
    <source>
        <dbReference type="EMBL" id="CAL1300215.1"/>
    </source>
</evidence>
<sequence>MGKQMIKGKVRYLAVFENLQFLVKSLTYTVLSAFLSMMGKLRPSLEKMYSFSSRRILDSMGSHLAQILGLSVPGINHQSLKLFD</sequence>
<keyword evidence="1" id="KW-0812">Transmembrane</keyword>
<organism evidence="2 3">
    <name type="scientific">Larinioides sclopetarius</name>
    <dbReference type="NCBI Taxonomy" id="280406"/>
    <lineage>
        <taxon>Eukaryota</taxon>
        <taxon>Metazoa</taxon>
        <taxon>Ecdysozoa</taxon>
        <taxon>Arthropoda</taxon>
        <taxon>Chelicerata</taxon>
        <taxon>Arachnida</taxon>
        <taxon>Araneae</taxon>
        <taxon>Araneomorphae</taxon>
        <taxon>Entelegynae</taxon>
        <taxon>Araneoidea</taxon>
        <taxon>Araneidae</taxon>
        <taxon>Larinioides</taxon>
    </lineage>
</organism>
<keyword evidence="1" id="KW-0472">Membrane</keyword>
<evidence type="ECO:0000256" key="1">
    <source>
        <dbReference type="SAM" id="Phobius"/>
    </source>
</evidence>
<proteinExistence type="predicted"/>
<dbReference type="AlphaFoldDB" id="A0AAV2BWC4"/>
<keyword evidence="3" id="KW-1185">Reference proteome</keyword>
<gene>
    <name evidence="2" type="ORF">LARSCL_LOCUS21823</name>
</gene>
<accession>A0AAV2BWC4</accession>
<keyword evidence="1" id="KW-1133">Transmembrane helix</keyword>